<dbReference type="GO" id="GO:0005576">
    <property type="term" value="C:extracellular region"/>
    <property type="evidence" value="ECO:0007669"/>
    <property type="project" value="UniProtKB-SubCell"/>
</dbReference>
<comment type="subcellular location">
    <subcellularLocation>
        <location evidence="1">Membrane</location>
        <topology evidence="1">Lipid-anchor</topology>
        <topology evidence="1">GPI-anchor</topology>
    </subcellularLocation>
    <subcellularLocation>
        <location evidence="2">Secreted</location>
    </subcellularLocation>
</comment>
<protein>
    <recommendedName>
        <fullName evidence="10">CFEM domain-containing protein</fullName>
    </recommendedName>
</protein>
<evidence type="ECO:0000256" key="3">
    <source>
        <dbReference type="ARBA" id="ARBA00010031"/>
    </source>
</evidence>
<keyword evidence="5" id="KW-0472">Membrane</keyword>
<evidence type="ECO:0000256" key="4">
    <source>
        <dbReference type="ARBA" id="ARBA00022525"/>
    </source>
</evidence>
<dbReference type="Pfam" id="PF05730">
    <property type="entry name" value="CFEM"/>
    <property type="match status" value="1"/>
</dbReference>
<dbReference type="GO" id="GO:0098552">
    <property type="term" value="C:side of membrane"/>
    <property type="evidence" value="ECO:0007669"/>
    <property type="project" value="UniProtKB-KW"/>
</dbReference>
<feature type="signal peptide" evidence="9">
    <location>
        <begin position="1"/>
        <end position="18"/>
    </location>
</feature>
<sequence length="151" mass="16796">MHFQNLLTLFSFAIIASAQLTFNITQALAPGNFQKYRCLTTEMWNSRIPKCLHQCQIEASKKDCCAFDDFACRCANTQVFSDFIEPCAFPPAMGGSGTCTIPELLQVRPMVTDLCNFFNATLYAAYTGCPQPLSKKKTYGIVASEEVIITH</sequence>
<comment type="similarity">
    <text evidence="3">Belongs to the RBT5 family.</text>
</comment>
<evidence type="ECO:0000256" key="5">
    <source>
        <dbReference type="ARBA" id="ARBA00022622"/>
    </source>
</evidence>
<feature type="chain" id="PRO_5040161469" description="CFEM domain-containing protein" evidence="9">
    <location>
        <begin position="19"/>
        <end position="151"/>
    </location>
</feature>
<evidence type="ECO:0000256" key="8">
    <source>
        <dbReference type="ARBA" id="ARBA00023288"/>
    </source>
</evidence>
<dbReference type="InterPro" id="IPR008427">
    <property type="entry name" value="Extracellular_membr_CFEM_dom"/>
</dbReference>
<keyword evidence="8" id="KW-0449">Lipoprotein</keyword>
<evidence type="ECO:0000256" key="1">
    <source>
        <dbReference type="ARBA" id="ARBA00004589"/>
    </source>
</evidence>
<evidence type="ECO:0000313" key="11">
    <source>
        <dbReference type="EMBL" id="KAH7128467.1"/>
    </source>
</evidence>
<keyword evidence="12" id="KW-1185">Reference proteome</keyword>
<keyword evidence="5" id="KW-0325">Glycoprotein</keyword>
<keyword evidence="7" id="KW-1015">Disulfide bond</keyword>
<name>A0A9P9E0F4_9PLEO</name>
<dbReference type="OrthoDB" id="3932980at2759"/>
<evidence type="ECO:0000256" key="7">
    <source>
        <dbReference type="ARBA" id="ARBA00023157"/>
    </source>
</evidence>
<evidence type="ECO:0000256" key="6">
    <source>
        <dbReference type="ARBA" id="ARBA00022729"/>
    </source>
</evidence>
<organism evidence="11 12">
    <name type="scientific">Dendryphion nanum</name>
    <dbReference type="NCBI Taxonomy" id="256645"/>
    <lineage>
        <taxon>Eukaryota</taxon>
        <taxon>Fungi</taxon>
        <taxon>Dikarya</taxon>
        <taxon>Ascomycota</taxon>
        <taxon>Pezizomycotina</taxon>
        <taxon>Dothideomycetes</taxon>
        <taxon>Pleosporomycetidae</taxon>
        <taxon>Pleosporales</taxon>
        <taxon>Torulaceae</taxon>
        <taxon>Dendryphion</taxon>
    </lineage>
</organism>
<evidence type="ECO:0000256" key="2">
    <source>
        <dbReference type="ARBA" id="ARBA00004613"/>
    </source>
</evidence>
<gene>
    <name evidence="11" type="ORF">B0J11DRAFT_578673</name>
</gene>
<proteinExistence type="inferred from homology"/>
<keyword evidence="6 9" id="KW-0732">Signal</keyword>
<keyword evidence="5" id="KW-0336">GPI-anchor</keyword>
<evidence type="ECO:0000259" key="10">
    <source>
        <dbReference type="Pfam" id="PF05730"/>
    </source>
</evidence>
<feature type="domain" description="CFEM" evidence="10">
    <location>
        <begin position="46"/>
        <end position="116"/>
    </location>
</feature>
<keyword evidence="4" id="KW-0964">Secreted</keyword>
<evidence type="ECO:0000313" key="12">
    <source>
        <dbReference type="Proteomes" id="UP000700596"/>
    </source>
</evidence>
<dbReference type="EMBL" id="JAGMWT010000005">
    <property type="protein sequence ID" value="KAH7128467.1"/>
    <property type="molecule type" value="Genomic_DNA"/>
</dbReference>
<evidence type="ECO:0000256" key="9">
    <source>
        <dbReference type="SAM" id="SignalP"/>
    </source>
</evidence>
<accession>A0A9P9E0F4</accession>
<comment type="caution">
    <text evidence="11">The sequence shown here is derived from an EMBL/GenBank/DDBJ whole genome shotgun (WGS) entry which is preliminary data.</text>
</comment>
<reference evidence="11" key="1">
    <citation type="journal article" date="2021" name="Nat. Commun.">
        <title>Genetic determinants of endophytism in the Arabidopsis root mycobiome.</title>
        <authorList>
            <person name="Mesny F."/>
            <person name="Miyauchi S."/>
            <person name="Thiergart T."/>
            <person name="Pickel B."/>
            <person name="Atanasova L."/>
            <person name="Karlsson M."/>
            <person name="Huettel B."/>
            <person name="Barry K.W."/>
            <person name="Haridas S."/>
            <person name="Chen C."/>
            <person name="Bauer D."/>
            <person name="Andreopoulos W."/>
            <person name="Pangilinan J."/>
            <person name="LaButti K."/>
            <person name="Riley R."/>
            <person name="Lipzen A."/>
            <person name="Clum A."/>
            <person name="Drula E."/>
            <person name="Henrissat B."/>
            <person name="Kohler A."/>
            <person name="Grigoriev I.V."/>
            <person name="Martin F.M."/>
            <person name="Hacquard S."/>
        </authorList>
    </citation>
    <scope>NUCLEOTIDE SEQUENCE</scope>
    <source>
        <strain evidence="11">MPI-CAGE-CH-0243</strain>
    </source>
</reference>
<dbReference type="AlphaFoldDB" id="A0A9P9E0F4"/>
<dbReference type="Proteomes" id="UP000700596">
    <property type="component" value="Unassembled WGS sequence"/>
</dbReference>